<dbReference type="Proteomes" id="UP000546031">
    <property type="component" value="Unassembled WGS sequence"/>
</dbReference>
<proteinExistence type="predicted"/>
<gene>
    <name evidence="1" type="ORF">HUO12_04665</name>
</gene>
<protein>
    <submittedName>
        <fullName evidence="1">Uncharacterized protein</fullName>
    </submittedName>
</protein>
<evidence type="ECO:0000313" key="2">
    <source>
        <dbReference type="Proteomes" id="UP000546031"/>
    </source>
</evidence>
<dbReference type="AlphaFoldDB" id="A0A850HC50"/>
<keyword evidence="2" id="KW-1185">Reference proteome</keyword>
<name>A0A850HC50_9SPHN</name>
<organism evidence="1 2">
    <name type="scientific">Altererythrobacter lutimaris</name>
    <dbReference type="NCBI Taxonomy" id="2743979"/>
    <lineage>
        <taxon>Bacteria</taxon>
        <taxon>Pseudomonadati</taxon>
        <taxon>Pseudomonadota</taxon>
        <taxon>Alphaproteobacteria</taxon>
        <taxon>Sphingomonadales</taxon>
        <taxon>Erythrobacteraceae</taxon>
        <taxon>Altererythrobacter</taxon>
    </lineage>
</organism>
<evidence type="ECO:0000313" key="1">
    <source>
        <dbReference type="EMBL" id="NVE94188.1"/>
    </source>
</evidence>
<sequence>MAAVAGIATGLAVSVALTGGKATAATTSEYPLRIALPEVEIIAPSIDVQRTDRPSSVIPADALAARTPLDNAPQLNTASLAAPSEPISIGPAGMMTLDYDLAQFASANQGGGTSDGSVQTSMALQVNGVARGSAQIRVADSAQILIATGSLASAIGEQASSLPPRLKTALDDGTGFLPFYELRAAGIDVQYDPVNDRIALTLPG</sequence>
<accession>A0A850HC50</accession>
<comment type="caution">
    <text evidence="1">The sequence shown here is derived from an EMBL/GenBank/DDBJ whole genome shotgun (WGS) entry which is preliminary data.</text>
</comment>
<reference evidence="1 2" key="1">
    <citation type="submission" date="2020-06" db="EMBL/GenBank/DDBJ databases">
        <title>Altererythrobacter lutimaris sp. nov., a marine bacterium isolated from a tidal flat.</title>
        <authorList>
            <person name="Kim D."/>
            <person name="Yoo Y."/>
            <person name="Kim J.-J."/>
        </authorList>
    </citation>
    <scope>NUCLEOTIDE SEQUENCE [LARGE SCALE GENOMIC DNA]</scope>
    <source>
        <strain evidence="1 2">JGD-16</strain>
    </source>
</reference>
<dbReference type="EMBL" id="JABWTA010000001">
    <property type="protein sequence ID" value="NVE94188.1"/>
    <property type="molecule type" value="Genomic_DNA"/>
</dbReference>